<organism evidence="5 6">
    <name type="scientific">Polypedilum vanderplanki</name>
    <name type="common">Sleeping chironomid midge</name>
    <dbReference type="NCBI Taxonomy" id="319348"/>
    <lineage>
        <taxon>Eukaryota</taxon>
        <taxon>Metazoa</taxon>
        <taxon>Ecdysozoa</taxon>
        <taxon>Arthropoda</taxon>
        <taxon>Hexapoda</taxon>
        <taxon>Insecta</taxon>
        <taxon>Pterygota</taxon>
        <taxon>Neoptera</taxon>
        <taxon>Endopterygota</taxon>
        <taxon>Diptera</taxon>
        <taxon>Nematocera</taxon>
        <taxon>Chironomoidea</taxon>
        <taxon>Chironomidae</taxon>
        <taxon>Chironominae</taxon>
        <taxon>Polypedilum</taxon>
        <taxon>Polypedilum</taxon>
    </lineage>
</organism>
<dbReference type="SUPFAM" id="SSF57667">
    <property type="entry name" value="beta-beta-alpha zinc fingers"/>
    <property type="match status" value="1"/>
</dbReference>
<feature type="compositionally biased region" description="Acidic residues" evidence="3">
    <location>
        <begin position="197"/>
        <end position="210"/>
    </location>
</feature>
<keyword evidence="1" id="KW-0479">Metal-binding</keyword>
<evidence type="ECO:0000259" key="4">
    <source>
        <dbReference type="PROSITE" id="PS50157"/>
    </source>
</evidence>
<comment type="caution">
    <text evidence="5">The sequence shown here is derived from an EMBL/GenBank/DDBJ whole genome shotgun (WGS) entry which is preliminary data.</text>
</comment>
<keyword evidence="2" id="KW-0175">Coiled coil</keyword>
<feature type="compositionally biased region" description="Basic and acidic residues" evidence="3">
    <location>
        <begin position="113"/>
        <end position="122"/>
    </location>
</feature>
<dbReference type="AlphaFoldDB" id="A0A9J6C6S3"/>
<dbReference type="InterPro" id="IPR013087">
    <property type="entry name" value="Znf_C2H2_type"/>
</dbReference>
<evidence type="ECO:0000256" key="1">
    <source>
        <dbReference type="PROSITE-ProRule" id="PRU00042"/>
    </source>
</evidence>
<feature type="region of interest" description="Disordered" evidence="3">
    <location>
        <begin position="109"/>
        <end position="130"/>
    </location>
</feature>
<keyword evidence="1" id="KW-0863">Zinc-finger</keyword>
<feature type="region of interest" description="Disordered" evidence="3">
    <location>
        <begin position="147"/>
        <end position="210"/>
    </location>
</feature>
<evidence type="ECO:0000313" key="5">
    <source>
        <dbReference type="EMBL" id="KAG5677868.1"/>
    </source>
</evidence>
<dbReference type="InterPro" id="IPR036236">
    <property type="entry name" value="Znf_C2H2_sf"/>
</dbReference>
<sequence>MSLKLIKNVNIEPVEEFFNQNSECFAIKITLSKESFGSAATTFEFSTNNSNLKLKLNVTREELEGAKQQIPEVQKTPLTVLSIQSIASKHEEEAIKKRKRSNSVISIDENETEEKKTEENVEKKKKFKTKRMSKVEKLLNSRFSIGEDKDEKDSMNSTKEIDKSFVTPKNSLPSKNKKAKNKKSKKENEENQSNLESETDDGATTEEDEVVNSFSLEKMFEEKFEPKNLAKDDSVCEICNKVMKKGNYKRHLRTHDENDEKDFKCNICDYSTNYRTSMKRHKEKLHSDKNESENIEA</sequence>
<evidence type="ECO:0000256" key="3">
    <source>
        <dbReference type="SAM" id="MobiDB-lite"/>
    </source>
</evidence>
<feature type="domain" description="C2H2-type" evidence="4">
    <location>
        <begin position="263"/>
        <end position="291"/>
    </location>
</feature>
<feature type="compositionally biased region" description="Basic and acidic residues" evidence="3">
    <location>
        <begin position="285"/>
        <end position="297"/>
    </location>
</feature>
<evidence type="ECO:0000256" key="2">
    <source>
        <dbReference type="SAM" id="Coils"/>
    </source>
</evidence>
<reference evidence="5" key="1">
    <citation type="submission" date="2021-03" db="EMBL/GenBank/DDBJ databases">
        <title>Chromosome level genome of the anhydrobiotic midge Polypedilum vanderplanki.</title>
        <authorList>
            <person name="Yoshida Y."/>
            <person name="Kikawada T."/>
            <person name="Gusev O."/>
        </authorList>
    </citation>
    <scope>NUCLEOTIDE SEQUENCE</scope>
    <source>
        <strain evidence="5">NIAS01</strain>
        <tissue evidence="5">Whole body or cell culture</tissue>
    </source>
</reference>
<dbReference type="OrthoDB" id="3535323at2759"/>
<evidence type="ECO:0000313" key="6">
    <source>
        <dbReference type="Proteomes" id="UP001107558"/>
    </source>
</evidence>
<name>A0A9J6C6S3_POLVA</name>
<dbReference type="Proteomes" id="UP001107558">
    <property type="component" value="Chromosome 2"/>
</dbReference>
<dbReference type="SMART" id="SM00355">
    <property type="entry name" value="ZnF_C2H2"/>
    <property type="match status" value="2"/>
</dbReference>
<dbReference type="PROSITE" id="PS50157">
    <property type="entry name" value="ZINC_FINGER_C2H2_2"/>
    <property type="match status" value="1"/>
</dbReference>
<dbReference type="EMBL" id="JADBJN010000002">
    <property type="protein sequence ID" value="KAG5677868.1"/>
    <property type="molecule type" value="Genomic_DNA"/>
</dbReference>
<feature type="region of interest" description="Disordered" evidence="3">
    <location>
        <begin position="278"/>
        <end position="297"/>
    </location>
</feature>
<protein>
    <recommendedName>
        <fullName evidence="4">C2H2-type domain-containing protein</fullName>
    </recommendedName>
</protein>
<feature type="compositionally biased region" description="Basic and acidic residues" evidence="3">
    <location>
        <begin position="147"/>
        <end position="163"/>
    </location>
</feature>
<feature type="coiled-coil region" evidence="2">
    <location>
        <begin position="49"/>
        <end position="76"/>
    </location>
</feature>
<accession>A0A9J6C6S3</accession>
<keyword evidence="6" id="KW-1185">Reference proteome</keyword>
<gene>
    <name evidence="5" type="ORF">PVAND_007586</name>
</gene>
<dbReference type="Gene3D" id="3.30.160.60">
    <property type="entry name" value="Classic Zinc Finger"/>
    <property type="match status" value="1"/>
</dbReference>
<feature type="compositionally biased region" description="Basic residues" evidence="3">
    <location>
        <begin position="175"/>
        <end position="185"/>
    </location>
</feature>
<proteinExistence type="predicted"/>
<dbReference type="GO" id="GO:0008270">
    <property type="term" value="F:zinc ion binding"/>
    <property type="evidence" value="ECO:0007669"/>
    <property type="project" value="UniProtKB-KW"/>
</dbReference>
<keyword evidence="1" id="KW-0862">Zinc</keyword>